<feature type="transmembrane region" description="Helical" evidence="1">
    <location>
        <begin position="60"/>
        <end position="79"/>
    </location>
</feature>
<dbReference type="PANTHER" id="PTHR28008:SF1">
    <property type="entry name" value="DOMAIN PROTEIN, PUTATIVE (AFU_ORTHOLOGUE AFUA_3G10980)-RELATED"/>
    <property type="match status" value="1"/>
</dbReference>
<feature type="domain" description="VanZ-like" evidence="2">
    <location>
        <begin position="101"/>
        <end position="186"/>
    </location>
</feature>
<dbReference type="Pfam" id="PF04892">
    <property type="entry name" value="VanZ"/>
    <property type="match status" value="1"/>
</dbReference>
<feature type="transmembrane region" description="Helical" evidence="1">
    <location>
        <begin position="137"/>
        <end position="158"/>
    </location>
</feature>
<evidence type="ECO:0000313" key="4">
    <source>
        <dbReference type="Proteomes" id="UP000246722"/>
    </source>
</evidence>
<name>A0A317ZVG3_9MICO</name>
<keyword evidence="1" id="KW-0472">Membrane</keyword>
<gene>
    <name evidence="3" type="ORF">CTB96_18965</name>
</gene>
<protein>
    <recommendedName>
        <fullName evidence="2">VanZ-like domain-containing protein</fullName>
    </recommendedName>
</protein>
<feature type="transmembrane region" description="Helical" evidence="1">
    <location>
        <begin position="114"/>
        <end position="132"/>
    </location>
</feature>
<reference evidence="3 4" key="1">
    <citation type="submission" date="2018-05" db="EMBL/GenBank/DDBJ databases">
        <title>Genetic diversity of glacier-inhabiting Cryobacterium bacteria in China and description of Cryobacterium mengkeensis sp. nov. and Arthrobacter glacialis sp. nov.</title>
        <authorList>
            <person name="Liu Q."/>
            <person name="Xin Y.-H."/>
        </authorList>
    </citation>
    <scope>NUCLEOTIDE SEQUENCE [LARGE SCALE GENOMIC DNA]</scope>
    <source>
        <strain evidence="3 4">SK-1</strain>
    </source>
</reference>
<feature type="transmembrane region" description="Helical" evidence="1">
    <location>
        <begin position="170"/>
        <end position="191"/>
    </location>
</feature>
<comment type="caution">
    <text evidence="3">The sequence shown here is derived from an EMBL/GenBank/DDBJ whole genome shotgun (WGS) entry which is preliminary data.</text>
</comment>
<organism evidence="3 4">
    <name type="scientific">Cryobacterium arcticum</name>
    <dbReference type="NCBI Taxonomy" id="670052"/>
    <lineage>
        <taxon>Bacteria</taxon>
        <taxon>Bacillati</taxon>
        <taxon>Actinomycetota</taxon>
        <taxon>Actinomycetes</taxon>
        <taxon>Micrococcales</taxon>
        <taxon>Microbacteriaceae</taxon>
        <taxon>Cryobacterium</taxon>
    </lineage>
</organism>
<evidence type="ECO:0000256" key="1">
    <source>
        <dbReference type="SAM" id="Phobius"/>
    </source>
</evidence>
<dbReference type="OrthoDB" id="3787741at2"/>
<evidence type="ECO:0000313" key="3">
    <source>
        <dbReference type="EMBL" id="PXA68664.1"/>
    </source>
</evidence>
<keyword evidence="1" id="KW-1133">Transmembrane helix</keyword>
<dbReference type="Proteomes" id="UP000246722">
    <property type="component" value="Unassembled WGS sequence"/>
</dbReference>
<dbReference type="InterPro" id="IPR006976">
    <property type="entry name" value="VanZ-like"/>
</dbReference>
<dbReference type="EMBL" id="QHLY01000012">
    <property type="protein sequence ID" value="PXA68664.1"/>
    <property type="molecule type" value="Genomic_DNA"/>
</dbReference>
<dbReference type="AlphaFoldDB" id="A0A317ZVG3"/>
<keyword evidence="1" id="KW-0812">Transmembrane</keyword>
<evidence type="ECO:0000259" key="2">
    <source>
        <dbReference type="Pfam" id="PF04892"/>
    </source>
</evidence>
<sequence length="209" mass="22932">MLSAALASKEPSKTAYVILAHSLWPKVRRLGIGRPSAYDGQMEQQTMTDKGPPKSRVRQHMAMTLVLAYGLVVVLATMWPTPLDQGFAASIDRVLVVLHRNGVPEWFGYSKLEFSANILMFVPLGFLVSMLLPVRVWWLALVICPGLSVGIELTQALALSARFATVSDVAANSIGALIGALVAVMLRAAIYERDEKIIARRMWELGVSR</sequence>
<proteinExistence type="predicted"/>
<dbReference type="PANTHER" id="PTHR28008">
    <property type="entry name" value="DOMAIN PROTEIN, PUTATIVE (AFU_ORTHOLOGUE AFUA_3G10980)-RELATED"/>
    <property type="match status" value="1"/>
</dbReference>
<accession>A0A317ZVG3</accession>
<keyword evidence="4" id="KW-1185">Reference proteome</keyword>